<evidence type="ECO:0008006" key="3">
    <source>
        <dbReference type="Google" id="ProtNLM"/>
    </source>
</evidence>
<protein>
    <recommendedName>
        <fullName evidence="3">Ig-like domain-containing protein</fullName>
    </recommendedName>
</protein>
<accession>A0ABD3B6R9</accession>
<name>A0ABD3B6R9_9LAMI</name>
<dbReference type="Proteomes" id="UP001632038">
    <property type="component" value="Unassembled WGS sequence"/>
</dbReference>
<evidence type="ECO:0000313" key="2">
    <source>
        <dbReference type="Proteomes" id="UP001632038"/>
    </source>
</evidence>
<dbReference type="AlphaFoldDB" id="A0ABD3B6R9"/>
<proteinExistence type="predicted"/>
<dbReference type="EMBL" id="JAVIJP010000357">
    <property type="protein sequence ID" value="KAL3613071.1"/>
    <property type="molecule type" value="Genomic_DNA"/>
</dbReference>
<sequence length="106" mass="11916">MVIPEAVERGSTVEMRCQYDLEQEVLYSVKWYRGDREFCRYSPRDVPPLKIFPIPGIEVNVSVFTYSSSDEPIGTVQSSAPPSRPVVAKSSTLGGSLPNIFVWRSM</sequence>
<reference evidence="2" key="1">
    <citation type="journal article" date="2024" name="IScience">
        <title>Strigolactones Initiate the Formation of Haustorium-like Structures in Castilleja.</title>
        <authorList>
            <person name="Buerger M."/>
            <person name="Peterson D."/>
            <person name="Chory J."/>
        </authorList>
    </citation>
    <scope>NUCLEOTIDE SEQUENCE [LARGE SCALE GENOMIC DNA]</scope>
</reference>
<evidence type="ECO:0000313" key="1">
    <source>
        <dbReference type="EMBL" id="KAL3613071.1"/>
    </source>
</evidence>
<gene>
    <name evidence="1" type="ORF">CASFOL_043088</name>
</gene>
<dbReference type="PANTHER" id="PTHR21261:SF15">
    <property type="entry name" value="BEATEN PATH IIIA, ISOFORM D-RELATED"/>
    <property type="match status" value="1"/>
</dbReference>
<dbReference type="PANTHER" id="PTHR21261">
    <property type="entry name" value="BEAT PROTEIN"/>
    <property type="match status" value="1"/>
</dbReference>
<comment type="caution">
    <text evidence="1">The sequence shown here is derived from an EMBL/GenBank/DDBJ whole genome shotgun (WGS) entry which is preliminary data.</text>
</comment>
<organism evidence="1 2">
    <name type="scientific">Castilleja foliolosa</name>
    <dbReference type="NCBI Taxonomy" id="1961234"/>
    <lineage>
        <taxon>Eukaryota</taxon>
        <taxon>Viridiplantae</taxon>
        <taxon>Streptophyta</taxon>
        <taxon>Embryophyta</taxon>
        <taxon>Tracheophyta</taxon>
        <taxon>Spermatophyta</taxon>
        <taxon>Magnoliopsida</taxon>
        <taxon>eudicotyledons</taxon>
        <taxon>Gunneridae</taxon>
        <taxon>Pentapetalae</taxon>
        <taxon>asterids</taxon>
        <taxon>lamiids</taxon>
        <taxon>Lamiales</taxon>
        <taxon>Orobanchaceae</taxon>
        <taxon>Pedicularideae</taxon>
        <taxon>Castillejinae</taxon>
        <taxon>Castilleja</taxon>
    </lineage>
</organism>
<keyword evidence="2" id="KW-1185">Reference proteome</keyword>